<evidence type="ECO:0000313" key="2">
    <source>
        <dbReference type="EMBL" id="SVD91351.1"/>
    </source>
</evidence>
<sequence>MKKILLVSDTWTPQVNGVVTTWKNVINHAKKRNIEFEIIHPYMFRNFAWPFYKEIGIPVVSYKTIKKRIERINPDFIHVATEGILGWHTRKFCNSKNIPFTTTYHTKFPEFLKSLYSIPESFTYKIEKIFHSSAANILVNTPTMKKDLTSRGFQNLIEWTRGVDRDIFNPSKDMVLKKELDPSKGKKIIIYVGRVSQEKNLYEFCKISEKKDDY</sequence>
<dbReference type="SUPFAM" id="SSF53756">
    <property type="entry name" value="UDP-Glycosyltransferase/glycogen phosphorylase"/>
    <property type="match status" value="1"/>
</dbReference>
<evidence type="ECO:0000259" key="1">
    <source>
        <dbReference type="Pfam" id="PF13439"/>
    </source>
</evidence>
<dbReference type="PANTHER" id="PTHR45947">
    <property type="entry name" value="SULFOQUINOVOSYL TRANSFERASE SQD2"/>
    <property type="match status" value="1"/>
</dbReference>
<reference evidence="2" key="1">
    <citation type="submission" date="2018-05" db="EMBL/GenBank/DDBJ databases">
        <authorList>
            <person name="Lanie J.A."/>
            <person name="Ng W.-L."/>
            <person name="Kazmierczak K.M."/>
            <person name="Andrzejewski T.M."/>
            <person name="Davidsen T.M."/>
            <person name="Wayne K.J."/>
            <person name="Tettelin H."/>
            <person name="Glass J.I."/>
            <person name="Rusch D."/>
            <person name="Podicherti R."/>
            <person name="Tsui H.-C.T."/>
            <person name="Winkler M.E."/>
        </authorList>
    </citation>
    <scope>NUCLEOTIDE SEQUENCE</scope>
</reference>
<organism evidence="2">
    <name type="scientific">marine metagenome</name>
    <dbReference type="NCBI Taxonomy" id="408172"/>
    <lineage>
        <taxon>unclassified sequences</taxon>
        <taxon>metagenomes</taxon>
        <taxon>ecological metagenomes</taxon>
    </lineage>
</organism>
<dbReference type="PANTHER" id="PTHR45947:SF3">
    <property type="entry name" value="SULFOQUINOVOSYL TRANSFERASE SQD2"/>
    <property type="match status" value="1"/>
</dbReference>
<proteinExistence type="predicted"/>
<accession>A0A382Z789</accession>
<dbReference type="EMBL" id="UINC01181588">
    <property type="protein sequence ID" value="SVD91351.1"/>
    <property type="molecule type" value="Genomic_DNA"/>
</dbReference>
<dbReference type="InterPro" id="IPR028098">
    <property type="entry name" value="Glyco_trans_4-like_N"/>
</dbReference>
<feature type="non-terminal residue" evidence="2">
    <location>
        <position position="214"/>
    </location>
</feature>
<gene>
    <name evidence="2" type="ORF">METZ01_LOCUS444205</name>
</gene>
<dbReference type="Pfam" id="PF13439">
    <property type="entry name" value="Glyco_transf_4"/>
    <property type="match status" value="1"/>
</dbReference>
<dbReference type="AlphaFoldDB" id="A0A382Z789"/>
<protein>
    <recommendedName>
        <fullName evidence="1">Glycosyltransferase subfamily 4-like N-terminal domain-containing protein</fullName>
    </recommendedName>
</protein>
<dbReference type="InterPro" id="IPR050194">
    <property type="entry name" value="Glycosyltransferase_grp1"/>
</dbReference>
<dbReference type="Gene3D" id="3.40.50.2000">
    <property type="entry name" value="Glycogen Phosphorylase B"/>
    <property type="match status" value="2"/>
</dbReference>
<dbReference type="GO" id="GO:0016757">
    <property type="term" value="F:glycosyltransferase activity"/>
    <property type="evidence" value="ECO:0007669"/>
    <property type="project" value="TreeGrafter"/>
</dbReference>
<name>A0A382Z789_9ZZZZ</name>
<feature type="domain" description="Glycosyltransferase subfamily 4-like N-terminal" evidence="1">
    <location>
        <begin position="15"/>
        <end position="166"/>
    </location>
</feature>